<evidence type="ECO:0000256" key="4">
    <source>
        <dbReference type="ARBA" id="ARBA00021815"/>
    </source>
</evidence>
<dbReference type="InterPro" id="IPR038888">
    <property type="entry name" value="CFAP36"/>
</dbReference>
<evidence type="ECO:0000313" key="11">
    <source>
        <dbReference type="EMBL" id="MFH4976256.1"/>
    </source>
</evidence>
<dbReference type="GO" id="GO:0005929">
    <property type="term" value="C:cilium"/>
    <property type="evidence" value="ECO:0007669"/>
    <property type="project" value="UniProtKB-SubCell"/>
</dbReference>
<dbReference type="Proteomes" id="UP001608902">
    <property type="component" value="Unassembled WGS sequence"/>
</dbReference>
<dbReference type="InterPro" id="IPR023379">
    <property type="entry name" value="BART_dom"/>
</dbReference>
<sequence length="244" mass="28704">MLRRRLSKDDLSPKNIFRKFLDFLNSSVWNLPLSMFIEQKSVVFDQEQENPELYETIHKEYSALIDTLIECFCDDLHITVNQLIASLKHDDNKARLTEEQQVLLEPVLAAQDMNTFVAMMIRKNVELQLQALQMIELVCGLVPSVLDVDDEDLLEDKGKPRRKTGWSPKEETERYILIKVLRQSKLDYERDEAARREAKIQLERALKESLYDRQQFQLASNSDEKTLIEVILRFNVCVRKKNRC</sequence>
<evidence type="ECO:0000256" key="6">
    <source>
        <dbReference type="ARBA" id="ARBA00023054"/>
    </source>
</evidence>
<name>A0ABD6EFS2_9BILA</name>
<dbReference type="AlphaFoldDB" id="A0ABD6EFS2"/>
<gene>
    <name evidence="11" type="ORF">AB6A40_002965</name>
</gene>
<evidence type="ECO:0000313" key="12">
    <source>
        <dbReference type="Proteomes" id="UP001608902"/>
    </source>
</evidence>
<dbReference type="PANTHER" id="PTHR21532">
    <property type="entry name" value="PHOSPHODIESTERASE HL"/>
    <property type="match status" value="1"/>
</dbReference>
<dbReference type="Pfam" id="PF11527">
    <property type="entry name" value="ARL2_Bind_BART"/>
    <property type="match status" value="1"/>
</dbReference>
<evidence type="ECO:0000256" key="3">
    <source>
        <dbReference type="ARBA" id="ARBA00007460"/>
    </source>
</evidence>
<dbReference type="GO" id="GO:0005737">
    <property type="term" value="C:cytoplasm"/>
    <property type="evidence" value="ECO:0007669"/>
    <property type="project" value="UniProtKB-SubCell"/>
</dbReference>
<feature type="domain" description="BART" evidence="10">
    <location>
        <begin position="15"/>
        <end position="128"/>
    </location>
</feature>
<keyword evidence="5" id="KW-0963">Cytoplasm</keyword>
<evidence type="ECO:0000259" key="10">
    <source>
        <dbReference type="Pfam" id="PF11527"/>
    </source>
</evidence>
<dbReference type="InterPro" id="IPR042541">
    <property type="entry name" value="BART_sf"/>
</dbReference>
<comment type="similarity">
    <text evidence="3">Belongs to the CFAP36 family.</text>
</comment>
<evidence type="ECO:0000256" key="8">
    <source>
        <dbReference type="ARBA" id="ARBA00023273"/>
    </source>
</evidence>
<evidence type="ECO:0000256" key="9">
    <source>
        <dbReference type="ARBA" id="ARBA00031593"/>
    </source>
</evidence>
<evidence type="ECO:0000256" key="1">
    <source>
        <dbReference type="ARBA" id="ARBA00004138"/>
    </source>
</evidence>
<evidence type="ECO:0000256" key="5">
    <source>
        <dbReference type="ARBA" id="ARBA00022490"/>
    </source>
</evidence>
<organism evidence="11 12">
    <name type="scientific">Gnathostoma spinigerum</name>
    <dbReference type="NCBI Taxonomy" id="75299"/>
    <lineage>
        <taxon>Eukaryota</taxon>
        <taxon>Metazoa</taxon>
        <taxon>Ecdysozoa</taxon>
        <taxon>Nematoda</taxon>
        <taxon>Chromadorea</taxon>
        <taxon>Rhabditida</taxon>
        <taxon>Spirurina</taxon>
        <taxon>Gnathostomatomorpha</taxon>
        <taxon>Gnathostomatoidea</taxon>
        <taxon>Gnathostomatidae</taxon>
        <taxon>Gnathostoma</taxon>
    </lineage>
</organism>
<dbReference type="EMBL" id="JBGFUD010001419">
    <property type="protein sequence ID" value="MFH4976256.1"/>
    <property type="molecule type" value="Genomic_DNA"/>
</dbReference>
<reference evidence="11 12" key="1">
    <citation type="submission" date="2024-08" db="EMBL/GenBank/DDBJ databases">
        <title>Gnathostoma spinigerum genome.</title>
        <authorList>
            <person name="Gonzalez-Bertolin B."/>
            <person name="Monzon S."/>
            <person name="Zaballos A."/>
            <person name="Jimenez P."/>
            <person name="Dekumyoy P."/>
            <person name="Varona S."/>
            <person name="Cuesta I."/>
            <person name="Sumanam S."/>
            <person name="Adisakwattana P."/>
            <person name="Gasser R.B."/>
            <person name="Hernandez-Gonzalez A."/>
            <person name="Young N.D."/>
            <person name="Perteguer M.J."/>
        </authorList>
    </citation>
    <scope>NUCLEOTIDE SEQUENCE [LARGE SCALE GENOMIC DNA]</scope>
    <source>
        <strain evidence="11">AL3</strain>
        <tissue evidence="11">Liver</tissue>
    </source>
</reference>
<keyword evidence="12" id="KW-1185">Reference proteome</keyword>
<dbReference type="Gene3D" id="1.20.1520.10">
    <property type="entry name" value="ADP-ribosylation factor-like 2-binding protein, domain"/>
    <property type="match status" value="1"/>
</dbReference>
<dbReference type="PANTHER" id="PTHR21532:SF0">
    <property type="entry name" value="CILIA- AND FLAGELLA-ASSOCIATED PROTEIN 36"/>
    <property type="match status" value="1"/>
</dbReference>
<protein>
    <recommendedName>
        <fullName evidence="4">Cilia- and flagella-associated protein 36</fullName>
    </recommendedName>
    <alternativeName>
        <fullName evidence="9">Coiled-coil domain-containing protein 104</fullName>
    </alternativeName>
</protein>
<comment type="caution">
    <text evidence="11">The sequence shown here is derived from an EMBL/GenBank/DDBJ whole genome shotgun (WGS) entry which is preliminary data.</text>
</comment>
<accession>A0ABD6EFS2</accession>
<keyword evidence="7" id="KW-0969">Cilium</keyword>
<keyword evidence="8" id="KW-0966">Cell projection</keyword>
<keyword evidence="6" id="KW-0175">Coiled coil</keyword>
<evidence type="ECO:0000256" key="2">
    <source>
        <dbReference type="ARBA" id="ARBA00004496"/>
    </source>
</evidence>
<comment type="subcellular location">
    <subcellularLocation>
        <location evidence="1">Cell projection</location>
        <location evidence="1">Cilium</location>
    </subcellularLocation>
    <subcellularLocation>
        <location evidence="2">Cytoplasm</location>
    </subcellularLocation>
</comment>
<evidence type="ECO:0000256" key="7">
    <source>
        <dbReference type="ARBA" id="ARBA00023069"/>
    </source>
</evidence>
<proteinExistence type="inferred from homology"/>